<comment type="cofactor">
    <cofactor evidence="1">
        <name>Mg(2+)</name>
        <dbReference type="ChEBI" id="CHEBI:18420"/>
    </cofactor>
</comment>
<reference evidence="5 6" key="1">
    <citation type="submission" date="2021-07" db="EMBL/GenBank/DDBJ databases">
        <title>Paraburkholderia edwinii protects Aspergillus sp. from phenazines by acting as a toxin sponge.</title>
        <authorList>
            <person name="Dahlstrom K.M."/>
            <person name="Newman D.K."/>
        </authorList>
    </citation>
    <scope>NUCLEOTIDE SEQUENCE [LARGE SCALE GENOMIC DNA]</scope>
    <source>
        <strain evidence="5 6">Pe01</strain>
    </source>
</reference>
<evidence type="ECO:0000313" key="6">
    <source>
        <dbReference type="Proteomes" id="UP000826462"/>
    </source>
</evidence>
<sequence length="299" mass="31364">MRSWLFTPATRPDRFANAKKSGVDVLIVDLEDAIQPDQKTAARNEVRRLLDAPDSGALPTLAVRINSPRTRWGLDDLLMLLDAARAPHFILLPKIESAAEVTQVGTLLDEARKACKLVPMIESARGLDAAVSIAQASVPSVHGSNVHGSSVHGSNVHGSSVHGSSVHIAALNFGAADYASDVGAQPASLALQWARCRVASACAQAGVPALDSPCFAIHDAAILQTELDFASTNGFVGKTAIHPSHVAPINAAFTPSAQRVEWAKRVIDACDAGAAVVDGRMVDEAIAREARRVLAAISA</sequence>
<evidence type="ECO:0000256" key="3">
    <source>
        <dbReference type="ARBA" id="ARBA00022842"/>
    </source>
</evidence>
<feature type="domain" description="HpcH/HpaI aldolase/citrate lyase" evidence="4">
    <location>
        <begin position="2"/>
        <end position="243"/>
    </location>
</feature>
<dbReference type="InterPro" id="IPR040442">
    <property type="entry name" value="Pyrv_kinase-like_dom_sf"/>
</dbReference>
<dbReference type="EMBL" id="CP080096">
    <property type="protein sequence ID" value="QYD73926.1"/>
    <property type="molecule type" value="Genomic_DNA"/>
</dbReference>
<dbReference type="Pfam" id="PF03328">
    <property type="entry name" value="HpcH_HpaI"/>
    <property type="match status" value="1"/>
</dbReference>
<protein>
    <submittedName>
        <fullName evidence="5">CoA ester lyase</fullName>
    </submittedName>
</protein>
<evidence type="ECO:0000313" key="5">
    <source>
        <dbReference type="EMBL" id="QYD73926.1"/>
    </source>
</evidence>
<dbReference type="PANTHER" id="PTHR32308">
    <property type="entry name" value="LYASE BETA SUBUNIT, PUTATIVE (AFU_ORTHOLOGUE AFUA_4G13030)-RELATED"/>
    <property type="match status" value="1"/>
</dbReference>
<evidence type="ECO:0000259" key="4">
    <source>
        <dbReference type="Pfam" id="PF03328"/>
    </source>
</evidence>
<evidence type="ECO:0000256" key="1">
    <source>
        <dbReference type="ARBA" id="ARBA00001946"/>
    </source>
</evidence>
<dbReference type="GO" id="GO:0016829">
    <property type="term" value="F:lyase activity"/>
    <property type="evidence" value="ECO:0007669"/>
    <property type="project" value="UniProtKB-KW"/>
</dbReference>
<keyword evidence="3" id="KW-0460">Magnesium</keyword>
<proteinExistence type="predicted"/>
<dbReference type="Proteomes" id="UP000826462">
    <property type="component" value="Chromosome 2"/>
</dbReference>
<dbReference type="InterPro" id="IPR015813">
    <property type="entry name" value="Pyrv/PenolPyrv_kinase-like_dom"/>
</dbReference>
<name>A0ABX8UY79_9BURK</name>
<keyword evidence="6" id="KW-1185">Reference proteome</keyword>
<organism evidence="5 6">
    <name type="scientific">Paraburkholderia edwinii</name>
    <dbReference type="NCBI Taxonomy" id="2861782"/>
    <lineage>
        <taxon>Bacteria</taxon>
        <taxon>Pseudomonadati</taxon>
        <taxon>Pseudomonadota</taxon>
        <taxon>Betaproteobacteria</taxon>
        <taxon>Burkholderiales</taxon>
        <taxon>Burkholderiaceae</taxon>
        <taxon>Paraburkholderia</taxon>
    </lineage>
</organism>
<dbReference type="PANTHER" id="PTHR32308:SF0">
    <property type="entry name" value="HPCH_HPAI ALDOLASE_CITRATE LYASE DOMAIN-CONTAINING PROTEIN"/>
    <property type="match status" value="1"/>
</dbReference>
<dbReference type="InterPro" id="IPR011206">
    <property type="entry name" value="Citrate_lyase_beta/mcl1/mcl2"/>
</dbReference>
<dbReference type="Gene3D" id="3.20.20.60">
    <property type="entry name" value="Phosphoenolpyruvate-binding domains"/>
    <property type="match status" value="1"/>
</dbReference>
<gene>
    <name evidence="5" type="ORF">KZJ38_33160</name>
</gene>
<keyword evidence="2" id="KW-0479">Metal-binding</keyword>
<dbReference type="SUPFAM" id="SSF51621">
    <property type="entry name" value="Phosphoenolpyruvate/pyruvate domain"/>
    <property type="match status" value="1"/>
</dbReference>
<dbReference type="InterPro" id="IPR005000">
    <property type="entry name" value="Aldolase/citrate-lyase_domain"/>
</dbReference>
<dbReference type="PIRSF" id="PIRSF015582">
    <property type="entry name" value="Cit_lyase_B"/>
    <property type="match status" value="1"/>
</dbReference>
<evidence type="ECO:0000256" key="2">
    <source>
        <dbReference type="ARBA" id="ARBA00022723"/>
    </source>
</evidence>
<accession>A0ABX8UY79</accession>
<keyword evidence="5" id="KW-0456">Lyase</keyword>